<evidence type="ECO:0000259" key="1">
    <source>
        <dbReference type="Pfam" id="PF13598"/>
    </source>
</evidence>
<dbReference type="EMBL" id="JBHLTN010000008">
    <property type="protein sequence ID" value="MFC0592041.1"/>
    <property type="molecule type" value="Genomic_DNA"/>
</dbReference>
<dbReference type="InterPro" id="IPR011935">
    <property type="entry name" value="CHP02231"/>
</dbReference>
<proteinExistence type="predicted"/>
<keyword evidence="4" id="KW-1185">Reference proteome</keyword>
<dbReference type="InterPro" id="IPR025554">
    <property type="entry name" value="DUF4140"/>
</dbReference>
<protein>
    <submittedName>
        <fullName evidence="3">DUF4139 domain-containing protein</fullName>
    </submittedName>
</protein>
<gene>
    <name evidence="3" type="ORF">ACFFGG_05670</name>
</gene>
<sequence length="526" mass="55975">MTALAPAHAQSAAPRADGASHISAVRLYPGSATVERVLRVAPGARQATFDCLPAGLDAAGLQVSAAGGIRVGELALRQQPRELRGGACASPLDARIGALQDQIAGLQAERAGIDLATGYYKSFGQPGDGPRAGAATPAQIAATAQALRQGGQGALARQHELARQQEQLERELKPLLAERERSTSAHARVSTVQVTLAAPQGGELRLSYAVRGPGWQPAYRATLDSASKKLRLERLAQVAQSTGEDWDGVAITLSTGQPGAATQGPLPRPWRVGIQPPRAEAMEARPMAAPAAAPMLRAAPAAKAGAADADEPSFDVSVFQGSFATEFAVPQRVTVPSSGERITLALGEQTLDTELLVRATPALEAHAYLIARFATPPGVWPAGALQLYRDGAFVGSGRFDAERSTRDGLAFGRDELVSVRSERPERQQGTGGFIGTRNQRTDERRYTVQNRHATPIQLQLLDAAPVPEHEDVKVESKYEPAPQTERWHDEPGTVAWELPLAAGATQAFSATHRISWPKDERLQDRR</sequence>
<dbReference type="PANTHER" id="PTHR31005">
    <property type="entry name" value="DUF4139 DOMAIN-CONTAINING PROTEIN"/>
    <property type="match status" value="1"/>
</dbReference>
<comment type="caution">
    <text evidence="3">The sequence shown here is derived from an EMBL/GenBank/DDBJ whole genome shotgun (WGS) entry which is preliminary data.</text>
</comment>
<dbReference type="PANTHER" id="PTHR31005:SF8">
    <property type="entry name" value="DUF4139 DOMAIN-CONTAINING PROTEIN"/>
    <property type="match status" value="1"/>
</dbReference>
<dbReference type="NCBIfam" id="TIGR02231">
    <property type="entry name" value="mucoidy inhibitor MuiA family protein"/>
    <property type="match status" value="1"/>
</dbReference>
<dbReference type="RefSeq" id="WP_293225406.1">
    <property type="nucleotide sequence ID" value="NZ_JBHLTN010000008.1"/>
</dbReference>
<dbReference type="Proteomes" id="UP001589834">
    <property type="component" value="Unassembled WGS sequence"/>
</dbReference>
<name>A0ABV6PQD0_9BURK</name>
<dbReference type="Pfam" id="PF13600">
    <property type="entry name" value="DUF4140"/>
    <property type="match status" value="1"/>
</dbReference>
<dbReference type="Pfam" id="PF13598">
    <property type="entry name" value="DUF4139"/>
    <property type="match status" value="1"/>
</dbReference>
<dbReference type="InterPro" id="IPR037291">
    <property type="entry name" value="DUF4139"/>
</dbReference>
<reference evidence="3 4" key="1">
    <citation type="submission" date="2024-09" db="EMBL/GenBank/DDBJ databases">
        <authorList>
            <person name="Sun Q."/>
            <person name="Mori K."/>
        </authorList>
    </citation>
    <scope>NUCLEOTIDE SEQUENCE [LARGE SCALE GENOMIC DNA]</scope>
    <source>
        <strain evidence="3 4">NCAIM B.02336</strain>
    </source>
</reference>
<feature type="domain" description="DUF4140" evidence="2">
    <location>
        <begin position="25"/>
        <end position="114"/>
    </location>
</feature>
<accession>A0ABV6PQD0</accession>
<evidence type="ECO:0000313" key="4">
    <source>
        <dbReference type="Proteomes" id="UP001589834"/>
    </source>
</evidence>
<organism evidence="3 4">
    <name type="scientific">Ottowia pentelensis</name>
    <dbReference type="NCBI Taxonomy" id="511108"/>
    <lineage>
        <taxon>Bacteria</taxon>
        <taxon>Pseudomonadati</taxon>
        <taxon>Pseudomonadota</taxon>
        <taxon>Betaproteobacteria</taxon>
        <taxon>Burkholderiales</taxon>
        <taxon>Comamonadaceae</taxon>
        <taxon>Ottowia</taxon>
    </lineage>
</organism>
<feature type="domain" description="DUF4139" evidence="1">
    <location>
        <begin position="204"/>
        <end position="518"/>
    </location>
</feature>
<evidence type="ECO:0000259" key="2">
    <source>
        <dbReference type="Pfam" id="PF13600"/>
    </source>
</evidence>
<evidence type="ECO:0000313" key="3">
    <source>
        <dbReference type="EMBL" id="MFC0592041.1"/>
    </source>
</evidence>